<organism evidence="1 2">
    <name type="scientific">Arabis alpina</name>
    <name type="common">Alpine rock-cress</name>
    <dbReference type="NCBI Taxonomy" id="50452"/>
    <lineage>
        <taxon>Eukaryota</taxon>
        <taxon>Viridiplantae</taxon>
        <taxon>Streptophyta</taxon>
        <taxon>Embryophyta</taxon>
        <taxon>Tracheophyta</taxon>
        <taxon>Spermatophyta</taxon>
        <taxon>Magnoliopsida</taxon>
        <taxon>eudicotyledons</taxon>
        <taxon>Gunneridae</taxon>
        <taxon>Pentapetalae</taxon>
        <taxon>rosids</taxon>
        <taxon>malvids</taxon>
        <taxon>Brassicales</taxon>
        <taxon>Brassicaceae</taxon>
        <taxon>Arabideae</taxon>
        <taxon>Arabis</taxon>
    </lineage>
</organism>
<dbReference type="Gramene" id="KFK23175">
    <property type="protein sequence ID" value="KFK23175"/>
    <property type="gene ID" value="AALP_AAs55578U000200"/>
</dbReference>
<accession>A0A087FZX3</accession>
<dbReference type="OrthoDB" id="10543687at2759"/>
<dbReference type="EMBL" id="KL981824">
    <property type="protein sequence ID" value="KFK23175.1"/>
    <property type="molecule type" value="Genomic_DNA"/>
</dbReference>
<gene>
    <name evidence="1" type="ORF">AALP_AAs55578U000200</name>
</gene>
<reference evidence="2" key="1">
    <citation type="journal article" date="2015" name="Nat. Plants">
        <title>Genome expansion of Arabis alpina linked with retrotransposition and reduced symmetric DNA methylation.</title>
        <authorList>
            <person name="Willing E.M."/>
            <person name="Rawat V."/>
            <person name="Mandakova T."/>
            <person name="Maumus F."/>
            <person name="James G.V."/>
            <person name="Nordstroem K.J."/>
            <person name="Becker C."/>
            <person name="Warthmann N."/>
            <person name="Chica C."/>
            <person name="Szarzynska B."/>
            <person name="Zytnicki M."/>
            <person name="Albani M.C."/>
            <person name="Kiefer C."/>
            <person name="Bergonzi S."/>
            <person name="Castaings L."/>
            <person name="Mateos J.L."/>
            <person name="Berns M.C."/>
            <person name="Bujdoso N."/>
            <person name="Piofczyk T."/>
            <person name="de Lorenzo L."/>
            <person name="Barrero-Sicilia C."/>
            <person name="Mateos I."/>
            <person name="Piednoel M."/>
            <person name="Hagmann J."/>
            <person name="Chen-Min-Tao R."/>
            <person name="Iglesias-Fernandez R."/>
            <person name="Schuster S.C."/>
            <person name="Alonso-Blanco C."/>
            <person name="Roudier F."/>
            <person name="Carbonero P."/>
            <person name="Paz-Ares J."/>
            <person name="Davis S.J."/>
            <person name="Pecinka A."/>
            <person name="Quesneville H."/>
            <person name="Colot V."/>
            <person name="Lysak M.A."/>
            <person name="Weigel D."/>
            <person name="Coupland G."/>
            <person name="Schneeberger K."/>
        </authorList>
    </citation>
    <scope>NUCLEOTIDE SEQUENCE [LARGE SCALE GENOMIC DNA]</scope>
    <source>
        <strain evidence="2">cv. Pajares</strain>
    </source>
</reference>
<protein>
    <submittedName>
        <fullName evidence="1">Uncharacterized protein</fullName>
    </submittedName>
</protein>
<sequence>MDPSHRSPDQPPPPPPFTMREAIEQIMDEEMEIVDEESDEETGEIVDDGVVMPPESIMTVVEPQNIIIFLRSETTVVFHFEKGKPALTYRCKCGRTHTFVVIGGRLFYKLRTGAIRSQVNETLVLRRPCGANYEERENTTVRRFCEGRVQYMTCHCKCGRLYKVKEILGRPRSA</sequence>
<dbReference type="Proteomes" id="UP000029120">
    <property type="component" value="Unassembled WGS sequence"/>
</dbReference>
<proteinExistence type="predicted"/>
<evidence type="ECO:0000313" key="1">
    <source>
        <dbReference type="EMBL" id="KFK23175.1"/>
    </source>
</evidence>
<name>A0A087FZX3_ARAAL</name>
<keyword evidence="2" id="KW-1185">Reference proteome</keyword>
<evidence type="ECO:0000313" key="2">
    <source>
        <dbReference type="Proteomes" id="UP000029120"/>
    </source>
</evidence>
<dbReference type="AlphaFoldDB" id="A0A087FZX3"/>